<proteinExistence type="predicted"/>
<feature type="signal peptide" evidence="1">
    <location>
        <begin position="1"/>
        <end position="21"/>
    </location>
</feature>
<evidence type="ECO:0000313" key="2">
    <source>
        <dbReference type="EMBL" id="KAF3569915.1"/>
    </source>
</evidence>
<reference evidence="2" key="1">
    <citation type="submission" date="2019-12" db="EMBL/GenBank/DDBJ databases">
        <title>Genome sequencing and annotation of Brassica cretica.</title>
        <authorList>
            <person name="Studholme D.J."/>
            <person name="Sarris P."/>
        </authorList>
    </citation>
    <scope>NUCLEOTIDE SEQUENCE</scope>
    <source>
        <strain evidence="2">PFS-109/04</strain>
        <tissue evidence="2">Leaf</tissue>
    </source>
</reference>
<dbReference type="EMBL" id="QGKX02000095">
    <property type="protein sequence ID" value="KAF3569915.1"/>
    <property type="molecule type" value="Genomic_DNA"/>
</dbReference>
<name>A0A8S9RAY9_BRACR</name>
<comment type="caution">
    <text evidence="2">The sequence shown here is derived from an EMBL/GenBank/DDBJ whole genome shotgun (WGS) entry which is preliminary data.</text>
</comment>
<feature type="chain" id="PRO_5035804958" description="Secreted protein" evidence="1">
    <location>
        <begin position="22"/>
        <end position="159"/>
    </location>
</feature>
<gene>
    <name evidence="2" type="ORF">F2Q69_00060964</name>
</gene>
<keyword evidence="1" id="KW-0732">Signal</keyword>
<evidence type="ECO:0008006" key="4">
    <source>
        <dbReference type="Google" id="ProtNLM"/>
    </source>
</evidence>
<evidence type="ECO:0000313" key="3">
    <source>
        <dbReference type="Proteomes" id="UP000712600"/>
    </source>
</evidence>
<accession>A0A8S9RAY9</accession>
<protein>
    <recommendedName>
        <fullName evidence="4">Secreted protein</fullName>
    </recommendedName>
</protein>
<evidence type="ECO:0000256" key="1">
    <source>
        <dbReference type="SAM" id="SignalP"/>
    </source>
</evidence>
<organism evidence="2 3">
    <name type="scientific">Brassica cretica</name>
    <name type="common">Mustard</name>
    <dbReference type="NCBI Taxonomy" id="69181"/>
    <lineage>
        <taxon>Eukaryota</taxon>
        <taxon>Viridiplantae</taxon>
        <taxon>Streptophyta</taxon>
        <taxon>Embryophyta</taxon>
        <taxon>Tracheophyta</taxon>
        <taxon>Spermatophyta</taxon>
        <taxon>Magnoliopsida</taxon>
        <taxon>eudicotyledons</taxon>
        <taxon>Gunneridae</taxon>
        <taxon>Pentapetalae</taxon>
        <taxon>rosids</taxon>
        <taxon>malvids</taxon>
        <taxon>Brassicales</taxon>
        <taxon>Brassicaceae</taxon>
        <taxon>Brassiceae</taxon>
        <taxon>Brassica</taxon>
    </lineage>
</organism>
<sequence length="159" mass="17027">MTCFSLFRLLLLPCSCLVVAALVVLLPSVLGVSARRRVLSPLGHWSEGSLWEARVKIGLPSTCVVPLAHFGGLIFGPFVGKEERQQDELGFSSSGGCSRLEAAAARIGKAVCRAYLKSIIWSSAAGMPISTKAWSHILSKVLSRVAMLPWPSFDVSQAS</sequence>
<dbReference type="Proteomes" id="UP000712600">
    <property type="component" value="Unassembled WGS sequence"/>
</dbReference>
<dbReference type="AlphaFoldDB" id="A0A8S9RAY9"/>